<gene>
    <name evidence="2" type="ORF">MNBD_PLANCTO02-3112</name>
</gene>
<organism evidence="2">
    <name type="scientific">hydrothermal vent metagenome</name>
    <dbReference type="NCBI Taxonomy" id="652676"/>
    <lineage>
        <taxon>unclassified sequences</taxon>
        <taxon>metagenomes</taxon>
        <taxon>ecological metagenomes</taxon>
    </lineage>
</organism>
<reference evidence="2" key="1">
    <citation type="submission" date="2018-06" db="EMBL/GenBank/DDBJ databases">
        <authorList>
            <person name="Zhirakovskaya E."/>
        </authorList>
    </citation>
    <scope>NUCLEOTIDE SEQUENCE</scope>
</reference>
<dbReference type="PANTHER" id="PTHR35446">
    <property type="entry name" value="SI:CH211-175M2.5"/>
    <property type="match status" value="1"/>
</dbReference>
<proteinExistence type="predicted"/>
<accession>A0A3B1DRF9</accession>
<sequence>MTYLPSLPANGALLDIFKMFPQSAIPLIDFHEVLLRGDSPFSKAERELIAAYVSGLNACSYCHGIHTVTAQQFGIPVNVMTELMEDVATSTIDDAMKPVLQYAKKLTETPERITKEDAQTIFSAGWNETALHNLVMVTSLFNCMNRIIFGLGVDVSSEYHEVSGKRLHEGGYAGLNEILQKEITKGE</sequence>
<name>A0A3B1DRF9_9ZZZZ</name>
<dbReference type="Gene3D" id="1.20.1290.10">
    <property type="entry name" value="AhpD-like"/>
    <property type="match status" value="1"/>
</dbReference>
<dbReference type="EMBL" id="UOGL01000333">
    <property type="protein sequence ID" value="VAX39463.1"/>
    <property type="molecule type" value="Genomic_DNA"/>
</dbReference>
<dbReference type="NCBIfam" id="TIGR01926">
    <property type="entry name" value="peroxid_rel"/>
    <property type="match status" value="1"/>
</dbReference>
<dbReference type="GO" id="GO:0051920">
    <property type="term" value="F:peroxiredoxin activity"/>
    <property type="evidence" value="ECO:0007669"/>
    <property type="project" value="InterPro"/>
</dbReference>
<dbReference type="NCBIfam" id="TIGR00778">
    <property type="entry name" value="ahpD_dom"/>
    <property type="match status" value="1"/>
</dbReference>
<dbReference type="PANTHER" id="PTHR35446:SF2">
    <property type="entry name" value="CARBOXYMUCONOLACTONE DECARBOXYLASE-LIKE DOMAIN-CONTAINING PROTEIN"/>
    <property type="match status" value="1"/>
</dbReference>
<evidence type="ECO:0000259" key="1">
    <source>
        <dbReference type="Pfam" id="PF02627"/>
    </source>
</evidence>
<dbReference type="InterPro" id="IPR003779">
    <property type="entry name" value="CMD-like"/>
</dbReference>
<dbReference type="Pfam" id="PF02627">
    <property type="entry name" value="CMD"/>
    <property type="match status" value="1"/>
</dbReference>
<dbReference type="SUPFAM" id="SSF69118">
    <property type="entry name" value="AhpD-like"/>
    <property type="match status" value="1"/>
</dbReference>
<dbReference type="AlphaFoldDB" id="A0A3B1DRF9"/>
<dbReference type="InterPro" id="IPR029032">
    <property type="entry name" value="AhpD-like"/>
</dbReference>
<feature type="domain" description="Carboxymuconolactone decarboxylase-like" evidence="1">
    <location>
        <begin position="28"/>
        <end position="88"/>
    </location>
</feature>
<evidence type="ECO:0000313" key="2">
    <source>
        <dbReference type="EMBL" id="VAX39463.1"/>
    </source>
</evidence>
<protein>
    <recommendedName>
        <fullName evidence="1">Carboxymuconolactone decarboxylase-like domain-containing protein</fullName>
    </recommendedName>
</protein>
<dbReference type="InterPro" id="IPR004675">
    <property type="entry name" value="AhpD_core"/>
</dbReference>
<dbReference type="InterPro" id="IPR010195">
    <property type="entry name" value="Uncharacterised_peroxidase-rel"/>
</dbReference>